<evidence type="ECO:0000313" key="2">
    <source>
        <dbReference type="Proteomes" id="UP000793456"/>
    </source>
</evidence>
<gene>
    <name evidence="1" type="ORF">E3U43_010568</name>
</gene>
<organism evidence="1 2">
    <name type="scientific">Larimichthys crocea</name>
    <name type="common">Large yellow croaker</name>
    <name type="synonym">Pseudosciaena crocea</name>
    <dbReference type="NCBI Taxonomy" id="215358"/>
    <lineage>
        <taxon>Eukaryota</taxon>
        <taxon>Metazoa</taxon>
        <taxon>Chordata</taxon>
        <taxon>Craniata</taxon>
        <taxon>Vertebrata</taxon>
        <taxon>Euteleostomi</taxon>
        <taxon>Actinopterygii</taxon>
        <taxon>Neopterygii</taxon>
        <taxon>Teleostei</taxon>
        <taxon>Neoteleostei</taxon>
        <taxon>Acanthomorphata</taxon>
        <taxon>Eupercaria</taxon>
        <taxon>Sciaenidae</taxon>
        <taxon>Larimichthys</taxon>
    </lineage>
</organism>
<evidence type="ECO:0000313" key="1">
    <source>
        <dbReference type="EMBL" id="TMS18242.1"/>
    </source>
</evidence>
<dbReference type="Proteomes" id="UP000793456">
    <property type="component" value="Chromosome VI"/>
</dbReference>
<sequence>MSGLSDHLHSGQTGAPVGCGGTQAEGKACVEGLEGLAGPELWTRELGLQEGSQDPSNDGLAQVTSDHFPSSSPSTLANGLHLQRRLGHSTCRRRQTETHTTTEAHTFAETLRNMQTHIDPDVHAQAVSHSHIDNCGHMDINAHMGSVVPERSRTLTPEAIHTTSPQPLSLALGNHPGSSNQLAAPVLTAETDLPSTFCPVPIGPNQSTGSSSLPVEAEKKYALRSSGRPRFPCHLRKSSRLRRGIEDGEKRAGRERGGEEEDEVLEKIWRVKEEEVAVGEKEEHPSVEAVLPTPPCPTDIALALTVPKPVPKAIPKPGPRIGHRPGPKSRSRPAPKSVHKAAPKSVMKKRQAAQSLSHRATPHLPFANTSTVPSSLLTVKEDPVADLGASPSSTRRRGRFVGVRKIVVKVARIPVSLSRRQKSYKISNLETVTGTEKGHEGSLEGSEAAREPTALLRMKNNGKSVMVMFPPGELPVILKRRRGRPPKQPLSGIPGEPQNTGTAGATGDQPKKPQRRRRTKLPCPYPSYVNDTNDVKTEYGDVLSKLAFLNRQPPATGRCSPPRCWTPSEPESFHTPLENPGISTLLHRLTGFRRPRGGRGGGTGRGGGAAGGIGGSECNKSTFSDFFESIGKKRKPNTLSEHGLPRKRGKGGVGRGGGVVGTEPGGEKVVRKRRVRKNGAFKGEGMSMGQDWPNGAGGWGEEGSMDKEKGLGGYQLCGSPRGGFSSCEVGRGGTFGSPGGSRGVGPGGEDSQGLFAGYFRSLLDSDDSSDLLDISSSQSDPRKASSTPGYEPSSPATGHSWSPAFPKWSSKGTSSGGEGSTQTHSSAARPPYSYGSLAQTSPTTSTYPKSTPPTLSHSPSSPHPASYGLYSSGYSSSSPAVPHRSSDCSFAYGSGHSSGKTTTVGQMGYSNYQAAVKRGFGGYPGAGHTSMVRGESTGPTSPGGAYMSVAKSSPFSSSSSPEGCKQFNSNQWSYRQAFGGWSDSFGHQYHGYSEYGSNESKDILDISNYTPQKAKRQPFPESLSESSSDSSHLGSTAIAIGPSSTGGTFKQNETASVSGEGGQSSLSSLEKLMMDWHESASGPSYNWSQNVLFQGGGTSKPGRGRRKRTEPQPEKEGGSGLHSDSPSSPSPTPTPGPKRGGVGGRGRGSRGGRGGLSPCQRERPSGAKGRGKAASASGAGGAVTAGGPEGSVLFQEGLDYYSGDSSSLSPLATPNPAPPSSYLQDPCEYPSPYSAHPSTPSSEERYPALYPGESSSSLSPSVSSPPYPPKPTPPPPQSYHPVPSRTFSPSCSPSPRVTAHCGTALSPPHRPPPKDPQFSQYDSPSYCSSPYWYGQTSHSSSPSPHSHSTHTNTAVHTHSNPHTSPHGNTHGNPLTSPNANTHTHINPTPHDTHHHNTQSHANLSSHTNTHPTSHLQSNPLSHSNPHTNNQTHHNTHINPNSHLPSHTHSNPSPSLHTHSTPVLYEECSPPSTVTPHKRDLTPHAMSTGHRQGPLSHSPYPKPPLDSSPHQEETSGFSLSHQSYQGMGHRYPSQAAQAGGVLCQLLDPANDDSFSVTSL</sequence>
<proteinExistence type="predicted"/>
<protein>
    <submittedName>
        <fullName evidence="1">Uncharacterized protein</fullName>
    </submittedName>
</protein>
<reference evidence="1" key="1">
    <citation type="submission" date="2018-11" db="EMBL/GenBank/DDBJ databases">
        <title>The sequence and de novo assembly of Larimichthys crocea genome using PacBio and Hi-C technologies.</title>
        <authorList>
            <person name="Xu P."/>
            <person name="Chen B."/>
            <person name="Zhou Z."/>
            <person name="Ke Q."/>
            <person name="Wu Y."/>
            <person name="Bai H."/>
            <person name="Pu F."/>
        </authorList>
    </citation>
    <scope>NUCLEOTIDE SEQUENCE</scope>
    <source>
        <tissue evidence="1">Muscle</tissue>
    </source>
</reference>
<comment type="caution">
    <text evidence="1">The sequence shown here is derived from an EMBL/GenBank/DDBJ whole genome shotgun (WGS) entry which is preliminary data.</text>
</comment>
<accession>A0ACD3RFX8</accession>
<name>A0ACD3RFX8_LARCR</name>
<dbReference type="EMBL" id="CM011679">
    <property type="protein sequence ID" value="TMS18242.1"/>
    <property type="molecule type" value="Genomic_DNA"/>
</dbReference>
<keyword evidence="2" id="KW-1185">Reference proteome</keyword>